<gene>
    <name evidence="2" type="ORF">H1011_01995</name>
</gene>
<evidence type="ECO:0000259" key="1">
    <source>
        <dbReference type="PROSITE" id="PS51186"/>
    </source>
</evidence>
<dbReference type="InterPro" id="IPR016181">
    <property type="entry name" value="Acyl_CoA_acyltransferase"/>
</dbReference>
<dbReference type="Proteomes" id="UP000604391">
    <property type="component" value="Unassembled WGS sequence"/>
</dbReference>
<name>A0A832UTQ4_9ARCH</name>
<dbReference type="PANTHER" id="PTHR43072">
    <property type="entry name" value="N-ACETYLTRANSFERASE"/>
    <property type="match status" value="1"/>
</dbReference>
<dbReference type="SUPFAM" id="SSF55729">
    <property type="entry name" value="Acyl-CoA N-acyltransferases (Nat)"/>
    <property type="match status" value="1"/>
</dbReference>
<evidence type="ECO:0000313" key="2">
    <source>
        <dbReference type="EMBL" id="HIJ99574.1"/>
    </source>
</evidence>
<proteinExistence type="predicted"/>
<protein>
    <submittedName>
        <fullName evidence="2">GNAT family N-acetyltransferase</fullName>
    </submittedName>
</protein>
<feature type="domain" description="N-acetyltransferase" evidence="1">
    <location>
        <begin position="6"/>
        <end position="173"/>
    </location>
</feature>
<dbReference type="PROSITE" id="PS51186">
    <property type="entry name" value="GNAT"/>
    <property type="match status" value="1"/>
</dbReference>
<comment type="caution">
    <text evidence="2">The sequence shown here is derived from an EMBL/GenBank/DDBJ whole genome shotgun (WGS) entry which is preliminary data.</text>
</comment>
<sequence>MNLSEVEFRQPSIEDSETCMEYINCLVDEGTHIAHLEKFTLEEEQEYLTYIQKMCEADRGVTLAAMYKGKIVGLCGIDREYMKKSAVDHIGLMHIGVSSNWRGSGLAKLLFENTLEASKSLGIEAVTLSCDSNNERALKFYEKLGFSRVASLKNYVKRDDNYSDLILLEMWLPKS</sequence>
<dbReference type="GO" id="GO:0016747">
    <property type="term" value="F:acyltransferase activity, transferring groups other than amino-acyl groups"/>
    <property type="evidence" value="ECO:0007669"/>
    <property type="project" value="InterPro"/>
</dbReference>
<dbReference type="EMBL" id="DVAD01000012">
    <property type="protein sequence ID" value="HIJ99574.1"/>
    <property type="molecule type" value="Genomic_DNA"/>
</dbReference>
<organism evidence="2 3">
    <name type="scientific">Candidatus Undinarchaeum marinum</name>
    <dbReference type="NCBI Taxonomy" id="2756141"/>
    <lineage>
        <taxon>Archaea</taxon>
        <taxon>Candidatus Undinarchaeota</taxon>
        <taxon>Candidatus Undinarchaeia</taxon>
        <taxon>Candidatus Undinarchaeales</taxon>
        <taxon>Candidatus Undinarchaeaceae</taxon>
        <taxon>Candidatus Undinarchaeum</taxon>
    </lineage>
</organism>
<dbReference type="AlphaFoldDB" id="A0A832UTQ4"/>
<reference evidence="2 3" key="1">
    <citation type="journal article" name="Nat. Commun.">
        <title>Undinarchaeota illuminate DPANN phylogeny and the impact of gene transfer on archaeal evolution.</title>
        <authorList>
            <person name="Dombrowski N."/>
            <person name="Williams T.A."/>
            <person name="Sun J."/>
            <person name="Woodcroft B.J."/>
            <person name="Lee J.H."/>
            <person name="Minh B.Q."/>
            <person name="Rinke C."/>
            <person name="Spang A."/>
        </authorList>
    </citation>
    <scope>NUCLEOTIDE SEQUENCE [LARGE SCALE GENOMIC DNA]</scope>
    <source>
        <strain evidence="2">MAG_bin17</strain>
    </source>
</reference>
<keyword evidence="3" id="KW-1185">Reference proteome</keyword>
<accession>A0A832UTQ4</accession>
<dbReference type="Gene3D" id="3.40.630.30">
    <property type="match status" value="1"/>
</dbReference>
<dbReference type="Pfam" id="PF00583">
    <property type="entry name" value="Acetyltransf_1"/>
    <property type="match status" value="1"/>
</dbReference>
<evidence type="ECO:0000313" key="3">
    <source>
        <dbReference type="Proteomes" id="UP000604391"/>
    </source>
</evidence>
<dbReference type="CDD" id="cd04301">
    <property type="entry name" value="NAT_SF"/>
    <property type="match status" value="1"/>
</dbReference>
<dbReference type="InterPro" id="IPR000182">
    <property type="entry name" value="GNAT_dom"/>
</dbReference>